<proteinExistence type="inferred from homology"/>
<reference evidence="5" key="2">
    <citation type="submission" date="2021-12" db="EMBL/GenBank/DDBJ databases">
        <title>Resequencing data analysis of finger millet.</title>
        <authorList>
            <person name="Hatakeyama M."/>
            <person name="Aluri S."/>
            <person name="Balachadran M.T."/>
            <person name="Sivarajan S.R."/>
            <person name="Poveda L."/>
            <person name="Shimizu-Inatsugi R."/>
            <person name="Schlapbach R."/>
            <person name="Sreeman S.M."/>
            <person name="Shimizu K.K."/>
        </authorList>
    </citation>
    <scope>NUCLEOTIDE SEQUENCE</scope>
</reference>
<comment type="caution">
    <text evidence="5">The sequence shown here is derived from an EMBL/GenBank/DDBJ whole genome shotgun (WGS) entry which is preliminary data.</text>
</comment>
<evidence type="ECO:0000256" key="4">
    <source>
        <dbReference type="SAM" id="Phobius"/>
    </source>
</evidence>
<sequence length="550" mass="59354">MALQEAQRSVDCGGVPHVMFIPSAGMGHLLPFFRMIAALYGHGAVVISVVTVLPTVSVTEADHFDQFFEKFPGIRRVDLNLLPFDAAAEFLRRHGPPAEHSSIVICHYPPPTYQSLTRAQRRSIMALQETQSSVDGVPHVMFIPSAGMGHLLPFFRVIAALSYHGGVEVSVVTVLPTVSAAEADHFTELFAKFPGIRRVDFHLLPFDAAAEFPGHDPFLLRWEALRRSAHLLGPLITGVSAVITDVTLASHVIPICKDIHVPCHVLFVSCATMLSLVAYFPVHLDNNQKKKAATGGVGDVDIPGVRCIAQSWLPQPLLDLEKLFTKQLIDNGREITKADGFLVNTFDALEPVALAALRDGKVVPGFPPVYAIGPLKSHTSSTSNDNDDKPAAAGSPVACWLDEQPVKSVVYVAFGNRNAVTHEQIREIAAGLESSGCRFLWVLKTTTVDRDDAAELADVLGDGFLDRVQGRGLVTKAWVDQEALLKHPGVGLFLSHSGWNSVTAAAGVPLLAWPGGGDHRVNATVVVSGKSYNCLELLSIFLKGFANDCT</sequence>
<dbReference type="FunFam" id="3.40.50.2000:FF:000127">
    <property type="entry name" value="Glycosyltransferase"/>
    <property type="match status" value="1"/>
</dbReference>
<organism evidence="5 6">
    <name type="scientific">Eleusine coracana subsp. coracana</name>
    <dbReference type="NCBI Taxonomy" id="191504"/>
    <lineage>
        <taxon>Eukaryota</taxon>
        <taxon>Viridiplantae</taxon>
        <taxon>Streptophyta</taxon>
        <taxon>Embryophyta</taxon>
        <taxon>Tracheophyta</taxon>
        <taxon>Spermatophyta</taxon>
        <taxon>Magnoliopsida</taxon>
        <taxon>Liliopsida</taxon>
        <taxon>Poales</taxon>
        <taxon>Poaceae</taxon>
        <taxon>PACMAD clade</taxon>
        <taxon>Chloridoideae</taxon>
        <taxon>Cynodonteae</taxon>
        <taxon>Eleusininae</taxon>
        <taxon>Eleusine</taxon>
    </lineage>
</organism>
<protein>
    <recommendedName>
        <fullName evidence="7">Glycosyltransferase</fullName>
    </recommendedName>
</protein>
<dbReference type="FunFam" id="3.40.50.2000:FF:000056">
    <property type="entry name" value="Glycosyltransferase"/>
    <property type="match status" value="1"/>
</dbReference>
<evidence type="ECO:0000256" key="3">
    <source>
        <dbReference type="ARBA" id="ARBA00022679"/>
    </source>
</evidence>
<dbReference type="SUPFAM" id="SSF53756">
    <property type="entry name" value="UDP-Glycosyltransferase/glycogen phosphorylase"/>
    <property type="match status" value="2"/>
</dbReference>
<dbReference type="EMBL" id="BQKI01000081">
    <property type="protein sequence ID" value="GJN28981.1"/>
    <property type="molecule type" value="Genomic_DNA"/>
</dbReference>
<evidence type="ECO:0008006" key="7">
    <source>
        <dbReference type="Google" id="ProtNLM"/>
    </source>
</evidence>
<evidence type="ECO:0000313" key="6">
    <source>
        <dbReference type="Proteomes" id="UP001054889"/>
    </source>
</evidence>
<evidence type="ECO:0000256" key="2">
    <source>
        <dbReference type="ARBA" id="ARBA00022676"/>
    </source>
</evidence>
<reference evidence="5" key="1">
    <citation type="journal article" date="2018" name="DNA Res.">
        <title>Multiple hybrid de novo genome assembly of finger millet, an orphan allotetraploid crop.</title>
        <authorList>
            <person name="Hatakeyama M."/>
            <person name="Aluri S."/>
            <person name="Balachadran M.T."/>
            <person name="Sivarajan S.R."/>
            <person name="Patrignani A."/>
            <person name="Gruter S."/>
            <person name="Poveda L."/>
            <person name="Shimizu-Inatsugi R."/>
            <person name="Baeten J."/>
            <person name="Francoijs K.J."/>
            <person name="Nataraja K.N."/>
            <person name="Reddy Y.A.N."/>
            <person name="Phadnis S."/>
            <person name="Ravikumar R.L."/>
            <person name="Schlapbach R."/>
            <person name="Sreeman S.M."/>
            <person name="Shimizu K.K."/>
        </authorList>
    </citation>
    <scope>NUCLEOTIDE SEQUENCE</scope>
</reference>
<evidence type="ECO:0000256" key="1">
    <source>
        <dbReference type="ARBA" id="ARBA00009995"/>
    </source>
</evidence>
<dbReference type="PANTHER" id="PTHR48048">
    <property type="entry name" value="GLYCOSYLTRANSFERASE"/>
    <property type="match status" value="1"/>
</dbReference>
<keyword evidence="6" id="KW-1185">Reference proteome</keyword>
<keyword evidence="4" id="KW-1133">Transmembrane helix</keyword>
<name>A0AAV5F3X1_ELECO</name>
<evidence type="ECO:0000313" key="5">
    <source>
        <dbReference type="EMBL" id="GJN28981.1"/>
    </source>
</evidence>
<dbReference type="AlphaFoldDB" id="A0AAV5F3X1"/>
<feature type="transmembrane region" description="Helical" evidence="4">
    <location>
        <begin position="32"/>
        <end position="53"/>
    </location>
</feature>
<comment type="similarity">
    <text evidence="1">Belongs to the UDP-glycosyltransferase family.</text>
</comment>
<keyword evidence="3" id="KW-0808">Transferase</keyword>
<dbReference type="Gene3D" id="3.40.50.2000">
    <property type="entry name" value="Glycogen Phosphorylase B"/>
    <property type="match status" value="3"/>
</dbReference>
<gene>
    <name evidence="5" type="primary">gb17163</name>
    <name evidence="5" type="ORF">PR202_gb17163</name>
</gene>
<accession>A0AAV5F3X1</accession>
<keyword evidence="2" id="KW-0328">Glycosyltransferase</keyword>
<dbReference type="Proteomes" id="UP001054889">
    <property type="component" value="Unassembled WGS sequence"/>
</dbReference>
<dbReference type="GO" id="GO:0035251">
    <property type="term" value="F:UDP-glucosyltransferase activity"/>
    <property type="evidence" value="ECO:0007669"/>
    <property type="project" value="InterPro"/>
</dbReference>
<dbReference type="PANTHER" id="PTHR48048:SF76">
    <property type="entry name" value="UDP-GLYCOSYLTRANSFERASE 708D1-LIKE"/>
    <property type="match status" value="1"/>
</dbReference>
<keyword evidence="4" id="KW-0812">Transmembrane</keyword>
<dbReference type="CDD" id="cd03784">
    <property type="entry name" value="GT1_Gtf-like"/>
    <property type="match status" value="1"/>
</dbReference>
<dbReference type="InterPro" id="IPR002213">
    <property type="entry name" value="UDP_glucos_trans"/>
</dbReference>
<dbReference type="InterPro" id="IPR050481">
    <property type="entry name" value="UDP-glycosyltransf_plant"/>
</dbReference>
<keyword evidence="4" id="KW-0472">Membrane</keyword>
<dbReference type="Pfam" id="PF00201">
    <property type="entry name" value="UDPGT"/>
    <property type="match status" value="1"/>
</dbReference>